<feature type="compositionally biased region" description="Low complexity" evidence="6">
    <location>
        <begin position="211"/>
        <end position="226"/>
    </location>
</feature>
<keyword evidence="2 4" id="KW-0863">Zinc-finger</keyword>
<evidence type="ECO:0000256" key="3">
    <source>
        <dbReference type="ARBA" id="ARBA00022833"/>
    </source>
</evidence>
<dbReference type="Proteomes" id="UP001233271">
    <property type="component" value="Chromosome 5"/>
</dbReference>
<evidence type="ECO:0000259" key="7">
    <source>
        <dbReference type="PROSITE" id="PS51999"/>
    </source>
</evidence>
<feature type="compositionally biased region" description="Basic and acidic residues" evidence="6">
    <location>
        <begin position="182"/>
        <end position="193"/>
    </location>
</feature>
<sequence>MALTKTAPSRTVTGTEGVKCDGHNKPARKFQAGPTSKNPGRWFYTCALSRDDPQRCKFFKWADEVSIPNGGQVLGTSPAPGPRNGLAPTTPSRLMRPTGSALHTPSKAHPHSPAPPVSSATRTPTHPSQKKEDDDIDWESLDADELERDAVTRTPKSSQSQSERGMGVQARLEAVSPLVKRKLSDEGEDERTPKRATGANPFLTTPSREVTTPSSSHTPFSHISTPGSEVGAGGVQHPALGGVMTSLGEVGEHLARQERLVRAAESMKRSMRTTIKNLQERVKSLEEQLQAERAKNK</sequence>
<feature type="compositionally biased region" description="Polar residues" evidence="6">
    <location>
        <begin position="154"/>
        <end position="163"/>
    </location>
</feature>
<gene>
    <name evidence="8" type="ORF">CcaverHIS019_0509480</name>
</gene>
<evidence type="ECO:0000256" key="2">
    <source>
        <dbReference type="ARBA" id="ARBA00022771"/>
    </source>
</evidence>
<keyword evidence="9" id="KW-1185">Reference proteome</keyword>
<feature type="compositionally biased region" description="Polar residues" evidence="6">
    <location>
        <begin position="1"/>
        <end position="14"/>
    </location>
</feature>
<feature type="coiled-coil region" evidence="5">
    <location>
        <begin position="261"/>
        <end position="295"/>
    </location>
</feature>
<dbReference type="GO" id="GO:0008270">
    <property type="term" value="F:zinc ion binding"/>
    <property type="evidence" value="ECO:0007669"/>
    <property type="project" value="UniProtKB-KW"/>
</dbReference>
<evidence type="ECO:0000256" key="6">
    <source>
        <dbReference type="SAM" id="MobiDB-lite"/>
    </source>
</evidence>
<evidence type="ECO:0000256" key="5">
    <source>
        <dbReference type="SAM" id="Coils"/>
    </source>
</evidence>
<keyword evidence="1" id="KW-0479">Metal-binding</keyword>
<feature type="compositionally biased region" description="Acidic residues" evidence="6">
    <location>
        <begin position="134"/>
        <end position="147"/>
    </location>
</feature>
<dbReference type="InterPro" id="IPR010666">
    <property type="entry name" value="Znf_GRF"/>
</dbReference>
<keyword evidence="5" id="KW-0175">Coiled coil</keyword>
<dbReference type="EMBL" id="AP028216">
    <property type="protein sequence ID" value="BEI93320.1"/>
    <property type="molecule type" value="Genomic_DNA"/>
</dbReference>
<dbReference type="RefSeq" id="XP_060458585.1">
    <property type="nucleotide sequence ID" value="XM_060602164.1"/>
</dbReference>
<evidence type="ECO:0000256" key="1">
    <source>
        <dbReference type="ARBA" id="ARBA00022723"/>
    </source>
</evidence>
<accession>A0AA48L7G3</accession>
<dbReference type="KEGG" id="ccac:CcaHIS019_0509480"/>
<evidence type="ECO:0000256" key="4">
    <source>
        <dbReference type="PROSITE-ProRule" id="PRU01343"/>
    </source>
</evidence>
<feature type="region of interest" description="Disordered" evidence="6">
    <location>
        <begin position="1"/>
        <end position="39"/>
    </location>
</feature>
<keyword evidence="3" id="KW-0862">Zinc</keyword>
<reference evidence="8" key="1">
    <citation type="journal article" date="2023" name="BMC Genomics">
        <title>Chromosome-level genome assemblies of Cutaneotrichosporon spp. (Trichosporonales, Basidiomycota) reveal imbalanced evolution between nucleotide sequences and chromosome synteny.</title>
        <authorList>
            <person name="Kobayashi Y."/>
            <person name="Kayamori A."/>
            <person name="Aoki K."/>
            <person name="Shiwa Y."/>
            <person name="Matsutani M."/>
            <person name="Fujita N."/>
            <person name="Sugita T."/>
            <person name="Iwasaki W."/>
            <person name="Tanaka N."/>
            <person name="Takashima M."/>
        </authorList>
    </citation>
    <scope>NUCLEOTIDE SEQUENCE</scope>
    <source>
        <strain evidence="8">HIS019</strain>
    </source>
</reference>
<dbReference type="GeneID" id="85497190"/>
<dbReference type="PROSITE" id="PS51999">
    <property type="entry name" value="ZF_GRF"/>
    <property type="match status" value="1"/>
</dbReference>
<proteinExistence type="predicted"/>
<evidence type="ECO:0000313" key="8">
    <source>
        <dbReference type="EMBL" id="BEI93320.1"/>
    </source>
</evidence>
<dbReference type="Pfam" id="PF06839">
    <property type="entry name" value="Zn_ribbon_GRF"/>
    <property type="match status" value="1"/>
</dbReference>
<name>A0AA48L7G3_9TREE</name>
<dbReference type="AlphaFoldDB" id="A0AA48L7G3"/>
<feature type="domain" description="GRF-type" evidence="7">
    <location>
        <begin position="20"/>
        <end position="65"/>
    </location>
</feature>
<dbReference type="PANTHER" id="PTHR33680:SF1">
    <property type="entry name" value="OS05G0489500 PROTEIN"/>
    <property type="match status" value="1"/>
</dbReference>
<organism evidence="8 9">
    <name type="scientific">Cutaneotrichosporon cavernicola</name>
    <dbReference type="NCBI Taxonomy" id="279322"/>
    <lineage>
        <taxon>Eukaryota</taxon>
        <taxon>Fungi</taxon>
        <taxon>Dikarya</taxon>
        <taxon>Basidiomycota</taxon>
        <taxon>Agaricomycotina</taxon>
        <taxon>Tremellomycetes</taxon>
        <taxon>Trichosporonales</taxon>
        <taxon>Trichosporonaceae</taxon>
        <taxon>Cutaneotrichosporon</taxon>
    </lineage>
</organism>
<feature type="region of interest" description="Disordered" evidence="6">
    <location>
        <begin position="67"/>
        <end position="239"/>
    </location>
</feature>
<evidence type="ECO:0000313" key="9">
    <source>
        <dbReference type="Proteomes" id="UP001233271"/>
    </source>
</evidence>
<protein>
    <recommendedName>
        <fullName evidence="7">GRF-type domain-containing protein</fullName>
    </recommendedName>
</protein>
<dbReference type="PANTHER" id="PTHR33680">
    <property type="entry name" value="OS07G0190500 PROTEIN"/>
    <property type="match status" value="1"/>
</dbReference>